<comment type="subcellular location">
    <subcellularLocation>
        <location evidence="1">Cytoplasm</location>
    </subcellularLocation>
</comment>
<protein>
    <recommendedName>
        <fullName evidence="8">Importin N-terminal domain-containing protein</fullName>
    </recommendedName>
</protein>
<dbReference type="EMBL" id="JAPFFF010000011">
    <property type="protein sequence ID" value="KAK8878042.1"/>
    <property type="molecule type" value="Genomic_DNA"/>
</dbReference>
<name>A0ABR2JK77_9EUKA</name>
<accession>A0ABR2JK77</accession>
<keyword evidence="4" id="KW-0677">Repeat</keyword>
<keyword evidence="7" id="KW-1185">Reference proteome</keyword>
<dbReference type="Proteomes" id="UP001470230">
    <property type="component" value="Unassembled WGS sequence"/>
</dbReference>
<proteinExistence type="predicted"/>
<reference evidence="6 7" key="1">
    <citation type="submission" date="2024-04" db="EMBL/GenBank/DDBJ databases">
        <title>Tritrichomonas musculus Genome.</title>
        <authorList>
            <person name="Alves-Ferreira E."/>
            <person name="Grigg M."/>
            <person name="Lorenzi H."/>
            <person name="Galac M."/>
        </authorList>
    </citation>
    <scope>NUCLEOTIDE SEQUENCE [LARGE SCALE GENOMIC DNA]</scope>
    <source>
        <strain evidence="6 7">EAF2021</strain>
    </source>
</reference>
<dbReference type="InterPro" id="IPR011989">
    <property type="entry name" value="ARM-like"/>
</dbReference>
<evidence type="ECO:0000256" key="2">
    <source>
        <dbReference type="ARBA" id="ARBA00022448"/>
    </source>
</evidence>
<comment type="caution">
    <text evidence="6">The sequence shown here is derived from an EMBL/GenBank/DDBJ whole genome shotgun (WGS) entry which is preliminary data.</text>
</comment>
<keyword evidence="2" id="KW-0813">Transport</keyword>
<dbReference type="Gene3D" id="1.25.10.10">
    <property type="entry name" value="Leucine-rich Repeat Variant"/>
    <property type="match status" value="1"/>
</dbReference>
<organism evidence="6 7">
    <name type="scientific">Tritrichomonas musculus</name>
    <dbReference type="NCBI Taxonomy" id="1915356"/>
    <lineage>
        <taxon>Eukaryota</taxon>
        <taxon>Metamonada</taxon>
        <taxon>Parabasalia</taxon>
        <taxon>Tritrichomonadida</taxon>
        <taxon>Tritrichomonadidae</taxon>
        <taxon>Tritrichomonas</taxon>
    </lineage>
</organism>
<evidence type="ECO:0000313" key="7">
    <source>
        <dbReference type="Proteomes" id="UP001470230"/>
    </source>
</evidence>
<dbReference type="InterPro" id="IPR016024">
    <property type="entry name" value="ARM-type_fold"/>
</dbReference>
<evidence type="ECO:0000313" key="6">
    <source>
        <dbReference type="EMBL" id="KAK8878042.1"/>
    </source>
</evidence>
<dbReference type="SUPFAM" id="SSF48371">
    <property type="entry name" value="ARM repeat"/>
    <property type="match status" value="1"/>
</dbReference>
<evidence type="ECO:0000256" key="1">
    <source>
        <dbReference type="ARBA" id="ARBA00004496"/>
    </source>
</evidence>
<dbReference type="InterPro" id="IPR040122">
    <property type="entry name" value="Importin_beta"/>
</dbReference>
<sequence length="837" mass="95985">MSQSDLENLSLALVNCTSGNDDVRNQATQFILNFKNQNLFVFLNALLSIIHNQSSPDIAKNYSLILAKQTFNKVEINDPVIRRFEYFEKNCQGLLGQYLTACPPLFSTSPNLSADLFSTVASIIADNNDENLKQILSQLLQQIESVSDYNFIQGALQAIDYIISDSDSGLYPESYQPILFKIFTFIGNQEVPIQIKSLSLKILSSMIYFISDVFQNPQNVETIVSVLKYSINEDQTKEQGYKCLSQIIKYHFPIFASVVNDVIPVSIADLEQNYENEQIVLAIFRMIKKLINRYDDEFDDLRKEVIVKSFSHYFELLLKIAMNHDEKPSEPDTFNSSTESYELIEDIIELIPEIALQPYLQFSQSNIQSPDYRIREMSLSLFRDIVISIDDNNQIIQLISNILHLFPGILDDSQPRVVEISLYLLRTIIKKLRIVSESIQDSNFLQGPFKEINQLISSYSQPLLALLIKEMNYPSVASSICVTLSTIDNLPNYKDVLITMIQCANTKSPDFSNHLLYSISQIIQKTKDYNSLKEILPHFINLVKLAILDPNYHQNQIDILDAFGKSCAKASKYLSPFLPELHPLLVQCYLQTQDSGVLVCLSCLATATRNEFSPCLPQLMELLLQLSERTENNYDLFSLSNSLMELNDGFDLSNYVQKFTEVILNIFNVRKNDLVIYSDFLDVLDIFFRSYFGLLEPAVIPTLRIISEVILLLENVVDDDERHEFIVSVTKFFNTLFDKADPQARIQWFELGCRVFDAASKFVDIESDDDDSKYDISIYATLFTYLFDINSELLNQFLMQNQEAQNFIATMMINDKCKDIMNDVLKDMGVQMNNKEE</sequence>
<keyword evidence="3" id="KW-0963">Cytoplasm</keyword>
<keyword evidence="5" id="KW-0653">Protein transport</keyword>
<evidence type="ECO:0008006" key="8">
    <source>
        <dbReference type="Google" id="ProtNLM"/>
    </source>
</evidence>
<evidence type="ECO:0000256" key="4">
    <source>
        <dbReference type="ARBA" id="ARBA00022737"/>
    </source>
</evidence>
<gene>
    <name evidence="6" type="ORF">M9Y10_004805</name>
</gene>
<evidence type="ECO:0000256" key="5">
    <source>
        <dbReference type="ARBA" id="ARBA00022927"/>
    </source>
</evidence>
<evidence type="ECO:0000256" key="3">
    <source>
        <dbReference type="ARBA" id="ARBA00022490"/>
    </source>
</evidence>
<dbReference type="PANTHER" id="PTHR10527">
    <property type="entry name" value="IMPORTIN BETA"/>
    <property type="match status" value="1"/>
</dbReference>